<dbReference type="Proteomes" id="UP001165367">
    <property type="component" value="Unassembled WGS sequence"/>
</dbReference>
<evidence type="ECO:0000313" key="6">
    <source>
        <dbReference type="Proteomes" id="UP001165367"/>
    </source>
</evidence>
<dbReference type="PANTHER" id="PTHR35333:SF3">
    <property type="entry name" value="BETA-LACTAMASE-TYPE TRANSPEPTIDASE FOLD CONTAINING PROTEIN"/>
    <property type="match status" value="1"/>
</dbReference>
<keyword evidence="6" id="KW-1185">Reference proteome</keyword>
<feature type="domain" description="Beta-lactamase class A catalytic" evidence="4">
    <location>
        <begin position="42"/>
        <end position="258"/>
    </location>
</feature>
<name>A0ABS9KKY2_9BACT</name>
<dbReference type="Gene3D" id="3.40.710.10">
    <property type="entry name" value="DD-peptidase/beta-lactamase superfamily"/>
    <property type="match status" value="1"/>
</dbReference>
<evidence type="ECO:0000256" key="3">
    <source>
        <dbReference type="ARBA" id="ARBA00012865"/>
    </source>
</evidence>
<proteinExistence type="inferred from homology"/>
<dbReference type="GO" id="GO:0016787">
    <property type="term" value="F:hydrolase activity"/>
    <property type="evidence" value="ECO:0007669"/>
    <property type="project" value="UniProtKB-KW"/>
</dbReference>
<dbReference type="EMBL" id="JAKLTR010000001">
    <property type="protein sequence ID" value="MCG2612988.1"/>
    <property type="molecule type" value="Genomic_DNA"/>
</dbReference>
<reference evidence="5" key="1">
    <citation type="submission" date="2022-01" db="EMBL/GenBank/DDBJ databases">
        <authorList>
            <person name="Jo J.-H."/>
            <person name="Im W.-T."/>
        </authorList>
    </citation>
    <scope>NUCLEOTIDE SEQUENCE</scope>
    <source>
        <strain evidence="5">NA20</strain>
    </source>
</reference>
<sequence>MKNGLLIILCCVLSIQSFSQKTDKKLQALLETSIKGFEGQIGIYVKSLRTGAVVNINSDTVFPTASIVKVPIMIGIMDKIEKGEMHYDSSHIYKDSLLYEGEDILGSFKDGEKIALKKIMMLMLTTSDNTASLWLQKLAGTGVRINQLLDSFGFRNTRVNSRTPGREDIRKIYGWGQTSPAELGTLLEKIYRSDIFSKKACERMMRILGRNFWDENEAISMIPPYIEVFSKNGCVDASRSEVMVVNGPTNPYVFCVFTKNNKDKSWTYSNEAWTLQREISSLLWKYFEPRDKWIKP</sequence>
<dbReference type="PANTHER" id="PTHR35333">
    <property type="entry name" value="BETA-LACTAMASE"/>
    <property type="match status" value="1"/>
</dbReference>
<keyword evidence="5" id="KW-0378">Hydrolase</keyword>
<evidence type="ECO:0000259" key="4">
    <source>
        <dbReference type="Pfam" id="PF13354"/>
    </source>
</evidence>
<evidence type="ECO:0000313" key="5">
    <source>
        <dbReference type="EMBL" id="MCG2612988.1"/>
    </source>
</evidence>
<protein>
    <recommendedName>
        <fullName evidence="3">beta-lactamase</fullName>
        <ecNumber evidence="3">3.5.2.6</ecNumber>
    </recommendedName>
</protein>
<dbReference type="RefSeq" id="WP_237868213.1">
    <property type="nucleotide sequence ID" value="NZ_JAKLTR010000001.1"/>
</dbReference>
<dbReference type="EC" id="3.5.2.6" evidence="3"/>
<dbReference type="SUPFAM" id="SSF56601">
    <property type="entry name" value="beta-lactamase/transpeptidase-like"/>
    <property type="match status" value="1"/>
</dbReference>
<comment type="similarity">
    <text evidence="2">Belongs to the class-A beta-lactamase family.</text>
</comment>
<evidence type="ECO:0000256" key="2">
    <source>
        <dbReference type="ARBA" id="ARBA00009009"/>
    </source>
</evidence>
<dbReference type="InterPro" id="IPR045155">
    <property type="entry name" value="Beta-lactam_cat"/>
</dbReference>
<comment type="caution">
    <text evidence="5">The sequence shown here is derived from an EMBL/GenBank/DDBJ whole genome shotgun (WGS) entry which is preliminary data.</text>
</comment>
<dbReference type="InterPro" id="IPR012338">
    <property type="entry name" value="Beta-lactam/transpept-like"/>
</dbReference>
<comment type="catalytic activity">
    <reaction evidence="1">
        <text>a beta-lactam + H2O = a substituted beta-amino acid</text>
        <dbReference type="Rhea" id="RHEA:20401"/>
        <dbReference type="ChEBI" id="CHEBI:15377"/>
        <dbReference type="ChEBI" id="CHEBI:35627"/>
        <dbReference type="ChEBI" id="CHEBI:140347"/>
        <dbReference type="EC" id="3.5.2.6"/>
    </reaction>
</comment>
<dbReference type="Pfam" id="PF13354">
    <property type="entry name" value="Beta-lactamase2"/>
    <property type="match status" value="1"/>
</dbReference>
<dbReference type="InterPro" id="IPR000871">
    <property type="entry name" value="Beta-lactam_class-A"/>
</dbReference>
<gene>
    <name evidence="5" type="ORF">LZZ85_01810</name>
</gene>
<evidence type="ECO:0000256" key="1">
    <source>
        <dbReference type="ARBA" id="ARBA00001526"/>
    </source>
</evidence>
<organism evidence="5 6">
    <name type="scientific">Terrimonas ginsenosidimutans</name>
    <dbReference type="NCBI Taxonomy" id="2908004"/>
    <lineage>
        <taxon>Bacteria</taxon>
        <taxon>Pseudomonadati</taxon>
        <taxon>Bacteroidota</taxon>
        <taxon>Chitinophagia</taxon>
        <taxon>Chitinophagales</taxon>
        <taxon>Chitinophagaceae</taxon>
        <taxon>Terrimonas</taxon>
    </lineage>
</organism>
<accession>A0ABS9KKY2</accession>